<keyword evidence="2" id="KW-0645">Protease</keyword>
<accession>A0A075FK50</accession>
<dbReference type="GO" id="GO:0006518">
    <property type="term" value="P:peptide metabolic process"/>
    <property type="evidence" value="ECO:0007669"/>
    <property type="project" value="TreeGrafter"/>
</dbReference>
<keyword evidence="6" id="KW-0482">Metalloprotease</keyword>
<dbReference type="GO" id="GO:0004222">
    <property type="term" value="F:metalloendopeptidase activity"/>
    <property type="evidence" value="ECO:0007669"/>
    <property type="project" value="InterPro"/>
</dbReference>
<dbReference type="EMBL" id="KF900344">
    <property type="protein sequence ID" value="AIE91608.1"/>
    <property type="molecule type" value="Genomic_DNA"/>
</dbReference>
<evidence type="ECO:0000256" key="6">
    <source>
        <dbReference type="ARBA" id="ARBA00023049"/>
    </source>
</evidence>
<dbReference type="InterPro" id="IPR045090">
    <property type="entry name" value="Pept_M3A_M3B"/>
</dbReference>
<evidence type="ECO:0000256" key="4">
    <source>
        <dbReference type="ARBA" id="ARBA00022801"/>
    </source>
</evidence>
<evidence type="ECO:0000256" key="3">
    <source>
        <dbReference type="ARBA" id="ARBA00022723"/>
    </source>
</evidence>
<name>A0A075FK50_9ARCH</name>
<organism evidence="8">
    <name type="scientific">uncultured marine thaumarchaeote AD1000_12_H07</name>
    <dbReference type="NCBI Taxonomy" id="1455891"/>
    <lineage>
        <taxon>Archaea</taxon>
        <taxon>Nitrososphaerota</taxon>
        <taxon>environmental samples</taxon>
    </lineage>
</organism>
<dbReference type="Gene3D" id="1.10.1370.20">
    <property type="entry name" value="Oligoendopeptidase f, C-terminal domain"/>
    <property type="match status" value="1"/>
</dbReference>
<dbReference type="GO" id="GO:0006508">
    <property type="term" value="P:proteolysis"/>
    <property type="evidence" value="ECO:0007669"/>
    <property type="project" value="UniProtKB-KW"/>
</dbReference>
<proteinExistence type="predicted"/>
<keyword evidence="5" id="KW-0862">Zinc</keyword>
<dbReference type="PANTHER" id="PTHR11804:SF5">
    <property type="entry name" value="OLIGOENDOPEPTIDASE F"/>
    <property type="match status" value="1"/>
</dbReference>
<reference evidence="8" key="1">
    <citation type="journal article" date="2014" name="Genome Biol. Evol.">
        <title>Pangenome evidence for extensive interdomain horizontal transfer affecting lineage core and shell genes in uncultured planktonic thaumarchaeota and euryarchaeota.</title>
        <authorList>
            <person name="Deschamps P."/>
            <person name="Zivanovic Y."/>
            <person name="Moreira D."/>
            <person name="Rodriguez-Valera F."/>
            <person name="Lopez-Garcia P."/>
        </authorList>
    </citation>
    <scope>NUCLEOTIDE SEQUENCE</scope>
</reference>
<feature type="domain" description="Peptidase M3A/M3B catalytic" evidence="7">
    <location>
        <begin position="3"/>
        <end position="239"/>
    </location>
</feature>
<dbReference type="PANTHER" id="PTHR11804">
    <property type="entry name" value="PROTEASE M3 THIMET OLIGOPEPTIDASE-RELATED"/>
    <property type="match status" value="1"/>
</dbReference>
<protein>
    <submittedName>
        <fullName evidence="8">PepF/M3 family oligoendopeptidase (PepF, pepB)</fullName>
    </submittedName>
</protein>
<dbReference type="GO" id="GO:0046872">
    <property type="term" value="F:metal ion binding"/>
    <property type="evidence" value="ECO:0007669"/>
    <property type="project" value="UniProtKB-KW"/>
</dbReference>
<evidence type="ECO:0000259" key="7">
    <source>
        <dbReference type="Pfam" id="PF01432"/>
    </source>
</evidence>
<evidence type="ECO:0000256" key="1">
    <source>
        <dbReference type="ARBA" id="ARBA00001947"/>
    </source>
</evidence>
<dbReference type="InterPro" id="IPR001567">
    <property type="entry name" value="Pept_M3A_M3B_dom"/>
</dbReference>
<evidence type="ECO:0000256" key="2">
    <source>
        <dbReference type="ARBA" id="ARBA00022670"/>
    </source>
</evidence>
<dbReference type="Pfam" id="PF01432">
    <property type="entry name" value="Peptidase_M3"/>
    <property type="match status" value="1"/>
</dbReference>
<dbReference type="SUPFAM" id="SSF55486">
    <property type="entry name" value="Metalloproteases ('zincins'), catalytic domain"/>
    <property type="match status" value="1"/>
</dbReference>
<sequence length="253" mass="28564">MFKKKHVDSIIRPGKTIGAFCSTPSPKITPYVLVNFTGKSRDVFTLAHEIGHAIHSISASGKSILVSDASLPLAETASTFSEMLLYDKLSETVTKNEKKIMLSEKIDDFYATIGRQSFFTLFEIEAHKQIANSTTVDEISRTYLQNLNEQFGNSVKVSDDFGIEWSCIPHFHHAPFYCYAYAFGNLLALSLFQRYKKEGKSFVPTYIEILSAGGTKKTEKLLRESGIDITKPKFWQDGFDYIQDQVKELSKLN</sequence>
<evidence type="ECO:0000313" key="8">
    <source>
        <dbReference type="EMBL" id="AIE91608.1"/>
    </source>
</evidence>
<keyword evidence="3" id="KW-0479">Metal-binding</keyword>
<evidence type="ECO:0000256" key="5">
    <source>
        <dbReference type="ARBA" id="ARBA00022833"/>
    </source>
</evidence>
<gene>
    <name evidence="8" type="primary">pepB</name>
    <name evidence="8" type="synonym">pepF</name>
</gene>
<dbReference type="AlphaFoldDB" id="A0A075FK50"/>
<dbReference type="InterPro" id="IPR042088">
    <property type="entry name" value="OligoPept_F_C"/>
</dbReference>
<comment type="cofactor">
    <cofactor evidence="1">
        <name>Zn(2+)</name>
        <dbReference type="ChEBI" id="CHEBI:29105"/>
    </cofactor>
</comment>
<keyword evidence="4" id="KW-0378">Hydrolase</keyword>